<dbReference type="InterPro" id="IPR023214">
    <property type="entry name" value="HAD_sf"/>
</dbReference>
<dbReference type="HAMAP" id="MF_01367">
    <property type="entry name" value="Ribosomal_uL14"/>
    <property type="match status" value="1"/>
</dbReference>
<dbReference type="OrthoDB" id="767438at2759"/>
<comment type="similarity">
    <text evidence="1">Belongs to the universal ribosomal protein uL14 family.</text>
</comment>
<accession>A0A5N5HGI2</accession>
<dbReference type="InterPro" id="IPR000218">
    <property type="entry name" value="Ribosomal_uL14"/>
</dbReference>
<dbReference type="EMBL" id="SMOL01000160">
    <property type="protein sequence ID" value="KAB2625703.1"/>
    <property type="molecule type" value="Genomic_DNA"/>
</dbReference>
<evidence type="ECO:0000256" key="2">
    <source>
        <dbReference type="ARBA" id="ARBA00022729"/>
    </source>
</evidence>
<keyword evidence="4" id="KW-0687">Ribonucleoprotein</keyword>
<evidence type="ECO:0000256" key="1">
    <source>
        <dbReference type="ARBA" id="ARBA00010745"/>
    </source>
</evidence>
<evidence type="ECO:0000256" key="3">
    <source>
        <dbReference type="ARBA" id="ARBA00022980"/>
    </source>
</evidence>
<protein>
    <recommendedName>
        <fullName evidence="8">60S ribosomal protein L23</fullName>
    </recommendedName>
</protein>
<keyword evidence="3" id="KW-0689">Ribosomal protein</keyword>
<dbReference type="GO" id="GO:0003735">
    <property type="term" value="F:structural constituent of ribosome"/>
    <property type="evidence" value="ECO:0007669"/>
    <property type="project" value="InterPro"/>
</dbReference>
<dbReference type="InterPro" id="IPR019972">
    <property type="entry name" value="Ribosomal_uL14_CS"/>
</dbReference>
<dbReference type="FunFam" id="2.40.150.20:FF:000003">
    <property type="entry name" value="60S ribosomal protein L23"/>
    <property type="match status" value="1"/>
</dbReference>
<evidence type="ECO:0000313" key="7">
    <source>
        <dbReference type="Proteomes" id="UP000327157"/>
    </source>
</evidence>
<comment type="caution">
    <text evidence="6">The sequence shown here is derived from an EMBL/GenBank/DDBJ whole genome shotgun (WGS) entry which is preliminary data.</text>
</comment>
<dbReference type="Gene3D" id="2.40.150.20">
    <property type="entry name" value="Ribosomal protein L14"/>
    <property type="match status" value="1"/>
</dbReference>
<dbReference type="PANTHER" id="PTHR31390:SF2">
    <property type="entry name" value="EXPRESSED PROTEIN"/>
    <property type="match status" value="1"/>
</dbReference>
<dbReference type="Proteomes" id="UP000327157">
    <property type="component" value="Chromosome 16"/>
</dbReference>
<dbReference type="CDD" id="cd00337">
    <property type="entry name" value="Ribosomal_uL14"/>
    <property type="match status" value="1"/>
</dbReference>
<reference evidence="7" key="2">
    <citation type="submission" date="2019-10" db="EMBL/GenBank/DDBJ databases">
        <title>A de novo genome assembly of a pear dwarfing rootstock.</title>
        <authorList>
            <person name="Wang F."/>
            <person name="Wang J."/>
            <person name="Li S."/>
            <person name="Zhang Y."/>
            <person name="Fang M."/>
            <person name="Ma L."/>
            <person name="Zhao Y."/>
            <person name="Jiang S."/>
        </authorList>
    </citation>
    <scope>NUCLEOTIDE SEQUENCE [LARGE SCALE GENOMIC DNA]</scope>
</reference>
<reference evidence="6 7" key="3">
    <citation type="submission" date="2019-11" db="EMBL/GenBank/DDBJ databases">
        <title>A de novo genome assembly of a pear dwarfing rootstock.</title>
        <authorList>
            <person name="Wang F."/>
            <person name="Wang J."/>
            <person name="Li S."/>
            <person name="Zhang Y."/>
            <person name="Fang M."/>
            <person name="Ma L."/>
            <person name="Zhao Y."/>
            <person name="Jiang S."/>
        </authorList>
    </citation>
    <scope>NUCLEOTIDE SEQUENCE [LARGE SCALE GENOMIC DNA]</scope>
    <source>
        <strain evidence="6">S2</strain>
        <tissue evidence="6">Leaf</tissue>
    </source>
</reference>
<dbReference type="AlphaFoldDB" id="A0A5N5HGI2"/>
<dbReference type="Pfam" id="PF00238">
    <property type="entry name" value="Ribosomal_L14"/>
    <property type="match status" value="1"/>
</dbReference>
<dbReference type="PROSITE" id="PS00049">
    <property type="entry name" value="RIBOSOMAL_L14"/>
    <property type="match status" value="1"/>
</dbReference>
<dbReference type="CDD" id="cd07535">
    <property type="entry name" value="HAD_VSP"/>
    <property type="match status" value="1"/>
</dbReference>
<evidence type="ECO:0000256" key="4">
    <source>
        <dbReference type="ARBA" id="ARBA00023274"/>
    </source>
</evidence>
<feature type="compositionally biased region" description="Basic and acidic residues" evidence="5">
    <location>
        <begin position="1"/>
        <end position="29"/>
    </location>
</feature>
<dbReference type="GO" id="GO:0005840">
    <property type="term" value="C:ribosome"/>
    <property type="evidence" value="ECO:0007669"/>
    <property type="project" value="UniProtKB-KW"/>
</dbReference>
<evidence type="ECO:0000256" key="5">
    <source>
        <dbReference type="SAM" id="MobiDB-lite"/>
    </source>
</evidence>
<dbReference type="Gene3D" id="3.40.50.1000">
    <property type="entry name" value="HAD superfamily/HAD-like"/>
    <property type="match status" value="1"/>
</dbReference>
<keyword evidence="2" id="KW-0732">Signal</keyword>
<gene>
    <name evidence="6" type="ORF">D8674_017363</name>
</gene>
<dbReference type="InterPro" id="IPR010028">
    <property type="entry name" value="Acid_phosphatase_pln"/>
</dbReference>
<dbReference type="NCBIfam" id="TIGR01675">
    <property type="entry name" value="plant-AP"/>
    <property type="match status" value="1"/>
</dbReference>
<name>A0A5N5HGI2_9ROSA</name>
<dbReference type="SMART" id="SM01374">
    <property type="entry name" value="Ribosomal_L14"/>
    <property type="match status" value="1"/>
</dbReference>
<dbReference type="InterPro" id="IPR005519">
    <property type="entry name" value="Acid_phosphat_B-like"/>
</dbReference>
<dbReference type="InterPro" id="IPR021916">
    <property type="entry name" value="DUF3527"/>
</dbReference>
<evidence type="ECO:0008006" key="8">
    <source>
        <dbReference type="Google" id="ProtNLM"/>
    </source>
</evidence>
<dbReference type="GO" id="GO:0003993">
    <property type="term" value="F:acid phosphatase activity"/>
    <property type="evidence" value="ECO:0007669"/>
    <property type="project" value="InterPro"/>
</dbReference>
<dbReference type="GO" id="GO:0006412">
    <property type="term" value="P:translation"/>
    <property type="evidence" value="ECO:0007669"/>
    <property type="project" value="InterPro"/>
</dbReference>
<reference evidence="6 7" key="1">
    <citation type="submission" date="2019-09" db="EMBL/GenBank/DDBJ databases">
        <authorList>
            <person name="Ou C."/>
        </authorList>
    </citation>
    <scope>NUCLEOTIDE SEQUENCE [LARGE SCALE GENOMIC DNA]</scope>
    <source>
        <strain evidence="6">S2</strain>
        <tissue evidence="6">Leaf</tissue>
    </source>
</reference>
<dbReference type="SUPFAM" id="SSF56784">
    <property type="entry name" value="HAD-like"/>
    <property type="match status" value="1"/>
</dbReference>
<dbReference type="PANTHER" id="PTHR31390">
    <property type="entry name" value="EXPRESSED PROTEIN"/>
    <property type="match status" value="1"/>
</dbReference>
<sequence length="988" mass="109191">MDDKFVDAQKDHQGQDDSLRRLSEERKLSGEGTLSSSGSKLKRLVTWSNPQHALISNVQRLQISKCCIKGSLSQSGIGLDSSIPKHILSLDEKFRQKCMELIHISASKVARCNTAVKLSSSKISALPERLNVAESRSGDTCSSARFVIECPLAAGGGSVVISPAGQWIVGRVMGSKSMTNTLKSPLFHQFWPLGSNTDLRRIDCNNDRGSICYDFTDSPGGFSFSSSPMLEKETPIQGSHKSESNAGHKRLISICSTNSALSDQSSASTLATVSRGMLQCTWKGGNPHFVFSTDEQREVYVANMWKVESEEDKTLDYIYLFHSGKGGQKGHEIRDSESHLVGKMKVNNLVSLCPSNSKIMETEFNLFGGGIEMYNSSHNLRKSKGLSKKVVEAFRTTHSSKQRTISKLSGPCFIVENPSREPCLDTGNNQDALRVPNLVEDHLPPNFELASIVVKDHLPDDRKEEAGGWGLKFLKKVGNKKISNSVEASVPVECCRNNGDCSTSTDVLIPAGIHGGPRTRNGGPSSLTERWRSGGQCDCGGWDLGCPLTVLKTKSSREDILPQSDTQGECKSFELNRTGSEHGPPAWRMLNVHDDLYFVHFQPSLSVLQSFAIAVAIVHTQRRGGSAGNKFRMSLGLPVAATVNCADNTGAKNLYIISVKGIKGRLNRLPSACVGDMVMATVKKGKPDLRKKVLPAVIVRQRKPWRRKDGVFMYFEDNAGVIVNPKGEMKGSAITGPIGKECADLWPRIATAESRWNILDHRTKNGRDLSLRNYCESWRMNVELHNIREFETVPQECIGYVGKYITSTQYKVDSERAVEEALVYLSTSCNLKKDGRDAWIFDIDDTLLSTVPYYKKRNFGGEKLNLTSLEEWMSCGKAPALENSLKLFNEMKGRGLQIILVSSRRELLRSPTIDNLVNVGYYGWTSLILSGTDDELGGVQNYKSRVRKQLIADGYTIWGIAGDQYSSINGLPTAKRTFKLPNPMYYTF</sequence>
<dbReference type="Pfam" id="PF12043">
    <property type="entry name" value="DUF3527"/>
    <property type="match status" value="1"/>
</dbReference>
<keyword evidence="7" id="KW-1185">Reference proteome</keyword>
<proteinExistence type="inferred from homology"/>
<dbReference type="InterPro" id="IPR036412">
    <property type="entry name" value="HAD-like_sf"/>
</dbReference>
<dbReference type="InterPro" id="IPR036853">
    <property type="entry name" value="Ribosomal_uL14_sf"/>
</dbReference>
<feature type="region of interest" description="Disordered" evidence="5">
    <location>
        <begin position="1"/>
        <end position="37"/>
    </location>
</feature>
<dbReference type="Pfam" id="PF03767">
    <property type="entry name" value="Acid_phosphat_B"/>
    <property type="match status" value="1"/>
</dbReference>
<dbReference type="GO" id="GO:1990904">
    <property type="term" value="C:ribonucleoprotein complex"/>
    <property type="evidence" value="ECO:0007669"/>
    <property type="project" value="UniProtKB-KW"/>
</dbReference>
<evidence type="ECO:0000313" key="6">
    <source>
        <dbReference type="EMBL" id="KAB2625703.1"/>
    </source>
</evidence>
<organism evidence="6 7">
    <name type="scientific">Pyrus ussuriensis x Pyrus communis</name>
    <dbReference type="NCBI Taxonomy" id="2448454"/>
    <lineage>
        <taxon>Eukaryota</taxon>
        <taxon>Viridiplantae</taxon>
        <taxon>Streptophyta</taxon>
        <taxon>Embryophyta</taxon>
        <taxon>Tracheophyta</taxon>
        <taxon>Spermatophyta</taxon>
        <taxon>Magnoliopsida</taxon>
        <taxon>eudicotyledons</taxon>
        <taxon>Gunneridae</taxon>
        <taxon>Pentapetalae</taxon>
        <taxon>rosids</taxon>
        <taxon>fabids</taxon>
        <taxon>Rosales</taxon>
        <taxon>Rosaceae</taxon>
        <taxon>Amygdaloideae</taxon>
        <taxon>Maleae</taxon>
        <taxon>Pyrus</taxon>
    </lineage>
</organism>
<dbReference type="SUPFAM" id="SSF50193">
    <property type="entry name" value="Ribosomal protein L14"/>
    <property type="match status" value="1"/>
</dbReference>